<evidence type="ECO:0000313" key="6">
    <source>
        <dbReference type="EMBL" id="MFI9100211.1"/>
    </source>
</evidence>
<feature type="DNA-binding region" description="H-T-H motif" evidence="4">
    <location>
        <begin position="36"/>
        <end position="55"/>
    </location>
</feature>
<name>A0ABW8C451_9ACTN</name>
<dbReference type="Gene3D" id="1.10.357.10">
    <property type="entry name" value="Tetracycline Repressor, domain 2"/>
    <property type="match status" value="1"/>
</dbReference>
<dbReference type="Pfam" id="PF00440">
    <property type="entry name" value="TetR_N"/>
    <property type="match status" value="1"/>
</dbReference>
<keyword evidence="1" id="KW-0805">Transcription regulation</keyword>
<dbReference type="InterPro" id="IPR009057">
    <property type="entry name" value="Homeodomain-like_sf"/>
</dbReference>
<accession>A0ABW8C451</accession>
<sequence>MTQELGLRERKKLQTRRRLWSVAIDLFSERGFDQVSVAEIAAAADVSKMTVFNYVATKEDLALGPMEEHIGDPARVVRERAAGESAVAALRRHFIEALGAHDASVGLNDDQHVVRVRQLIQDTPALLIRAHSFGARSADLLAAELAAETGDPVIAQVAAAQLLGARNALITENHRRLLTGETPDAMYEDAVARAEAAFDLVENGLRGYAVR</sequence>
<dbReference type="PRINTS" id="PR00455">
    <property type="entry name" value="HTHTETR"/>
</dbReference>
<gene>
    <name evidence="6" type="ORF">ACIGXA_06780</name>
</gene>
<evidence type="ECO:0000259" key="5">
    <source>
        <dbReference type="PROSITE" id="PS50977"/>
    </source>
</evidence>
<protein>
    <submittedName>
        <fullName evidence="6">TetR/AcrR family transcriptional regulator</fullName>
    </submittedName>
</protein>
<dbReference type="InterPro" id="IPR050109">
    <property type="entry name" value="HTH-type_TetR-like_transc_reg"/>
</dbReference>
<evidence type="ECO:0000313" key="7">
    <source>
        <dbReference type="Proteomes" id="UP001614394"/>
    </source>
</evidence>
<keyword evidence="3" id="KW-0804">Transcription</keyword>
<evidence type="ECO:0000256" key="2">
    <source>
        <dbReference type="ARBA" id="ARBA00023125"/>
    </source>
</evidence>
<organism evidence="6 7">
    <name type="scientific">Streptomyces fildesensis</name>
    <dbReference type="NCBI Taxonomy" id="375757"/>
    <lineage>
        <taxon>Bacteria</taxon>
        <taxon>Bacillati</taxon>
        <taxon>Actinomycetota</taxon>
        <taxon>Actinomycetes</taxon>
        <taxon>Kitasatosporales</taxon>
        <taxon>Streptomycetaceae</taxon>
        <taxon>Streptomyces</taxon>
    </lineage>
</organism>
<keyword evidence="2 4" id="KW-0238">DNA-binding</keyword>
<dbReference type="EMBL" id="JBITYG010000002">
    <property type="protein sequence ID" value="MFI9100211.1"/>
    <property type="molecule type" value="Genomic_DNA"/>
</dbReference>
<feature type="domain" description="HTH tetR-type" evidence="5">
    <location>
        <begin position="13"/>
        <end position="73"/>
    </location>
</feature>
<dbReference type="PROSITE" id="PS50977">
    <property type="entry name" value="HTH_TETR_2"/>
    <property type="match status" value="1"/>
</dbReference>
<reference evidence="6 7" key="1">
    <citation type="submission" date="2024-10" db="EMBL/GenBank/DDBJ databases">
        <title>The Natural Products Discovery Center: Release of the First 8490 Sequenced Strains for Exploring Actinobacteria Biosynthetic Diversity.</title>
        <authorList>
            <person name="Kalkreuter E."/>
            <person name="Kautsar S.A."/>
            <person name="Yang D."/>
            <person name="Bader C.D."/>
            <person name="Teijaro C.N."/>
            <person name="Fluegel L."/>
            <person name="Davis C.M."/>
            <person name="Simpson J.R."/>
            <person name="Lauterbach L."/>
            <person name="Steele A.D."/>
            <person name="Gui C."/>
            <person name="Meng S."/>
            <person name="Li G."/>
            <person name="Viehrig K."/>
            <person name="Ye F."/>
            <person name="Su P."/>
            <person name="Kiefer A.F."/>
            <person name="Nichols A."/>
            <person name="Cepeda A.J."/>
            <person name="Yan W."/>
            <person name="Fan B."/>
            <person name="Jiang Y."/>
            <person name="Adhikari A."/>
            <person name="Zheng C.-J."/>
            <person name="Schuster L."/>
            <person name="Cowan T.M."/>
            <person name="Smanski M.J."/>
            <person name="Chevrette M.G."/>
            <person name="De Carvalho L.P.S."/>
            <person name="Shen B."/>
        </authorList>
    </citation>
    <scope>NUCLEOTIDE SEQUENCE [LARGE SCALE GENOMIC DNA]</scope>
    <source>
        <strain evidence="6 7">NPDC053399</strain>
    </source>
</reference>
<proteinExistence type="predicted"/>
<evidence type="ECO:0000256" key="4">
    <source>
        <dbReference type="PROSITE-ProRule" id="PRU00335"/>
    </source>
</evidence>
<dbReference type="SUPFAM" id="SSF46689">
    <property type="entry name" value="Homeodomain-like"/>
    <property type="match status" value="1"/>
</dbReference>
<keyword evidence="7" id="KW-1185">Reference proteome</keyword>
<evidence type="ECO:0000256" key="1">
    <source>
        <dbReference type="ARBA" id="ARBA00023015"/>
    </source>
</evidence>
<dbReference type="Gene3D" id="1.10.10.60">
    <property type="entry name" value="Homeodomain-like"/>
    <property type="match status" value="1"/>
</dbReference>
<comment type="caution">
    <text evidence="6">The sequence shown here is derived from an EMBL/GenBank/DDBJ whole genome shotgun (WGS) entry which is preliminary data.</text>
</comment>
<dbReference type="RefSeq" id="WP_399645181.1">
    <property type="nucleotide sequence ID" value="NZ_JBITYG010000002.1"/>
</dbReference>
<evidence type="ECO:0000256" key="3">
    <source>
        <dbReference type="ARBA" id="ARBA00023163"/>
    </source>
</evidence>
<dbReference type="PANTHER" id="PTHR30055:SF234">
    <property type="entry name" value="HTH-TYPE TRANSCRIPTIONAL REGULATOR BETI"/>
    <property type="match status" value="1"/>
</dbReference>
<dbReference type="PANTHER" id="PTHR30055">
    <property type="entry name" value="HTH-TYPE TRANSCRIPTIONAL REGULATOR RUTR"/>
    <property type="match status" value="1"/>
</dbReference>
<dbReference type="InterPro" id="IPR001647">
    <property type="entry name" value="HTH_TetR"/>
</dbReference>
<dbReference type="Proteomes" id="UP001614394">
    <property type="component" value="Unassembled WGS sequence"/>
</dbReference>